<dbReference type="KEGG" id="sng:SNE_A03630"/>
<sequence>MIIFSNSSVILMHNFEQVELGKTLEFGEKGMKSIVSKCSD</sequence>
<proteinExistence type="predicted"/>
<evidence type="ECO:0000313" key="1">
    <source>
        <dbReference type="EMBL" id="CCB88240.1"/>
    </source>
</evidence>
<dbReference type="EMBL" id="FR872582">
    <property type="protein sequence ID" value="CCB88240.1"/>
    <property type="molecule type" value="Genomic_DNA"/>
</dbReference>
<dbReference type="AlphaFoldDB" id="F8L6B0"/>
<dbReference type="STRING" id="331113.SNE_A03630"/>
<reference evidence="1 2" key="2">
    <citation type="journal article" date="2011" name="Mol. Biol. Evol.">
        <title>Unity in variety--the pan-genome of the Chlamydiae.</title>
        <authorList>
            <person name="Collingro A."/>
            <person name="Tischler P."/>
            <person name="Weinmaier T."/>
            <person name="Penz T."/>
            <person name="Heinz E."/>
            <person name="Brunham R.C."/>
            <person name="Read T.D."/>
            <person name="Bavoil P.M."/>
            <person name="Sachse K."/>
            <person name="Kahane S."/>
            <person name="Friedman M.G."/>
            <person name="Rattei T."/>
            <person name="Myers G.S."/>
            <person name="Horn M."/>
        </authorList>
    </citation>
    <scope>NUCLEOTIDE SEQUENCE [LARGE SCALE GENOMIC DNA]</scope>
    <source>
        <strain evidence="2">ATCC VR-1471 / Z</strain>
    </source>
</reference>
<dbReference type="HOGENOM" id="CLU_3296551_0_0_0"/>
<dbReference type="Proteomes" id="UP000000496">
    <property type="component" value="Chromosome gsn.131"/>
</dbReference>
<evidence type="ECO:0000313" key="2">
    <source>
        <dbReference type="Proteomes" id="UP000000496"/>
    </source>
</evidence>
<keyword evidence="2" id="KW-1185">Reference proteome</keyword>
<name>F8L6B0_SIMNZ</name>
<protein>
    <submittedName>
        <fullName evidence="1">Uncharacterized protein</fullName>
    </submittedName>
</protein>
<accession>F8L6B0</accession>
<organism evidence="1 2">
    <name type="scientific">Simkania negevensis (strain ATCC VR-1471 / DSM 27360 / Z)</name>
    <dbReference type="NCBI Taxonomy" id="331113"/>
    <lineage>
        <taxon>Bacteria</taxon>
        <taxon>Pseudomonadati</taxon>
        <taxon>Chlamydiota</taxon>
        <taxon>Chlamydiia</taxon>
        <taxon>Parachlamydiales</taxon>
        <taxon>Simkaniaceae</taxon>
        <taxon>Simkania</taxon>
    </lineage>
</organism>
<gene>
    <name evidence="1" type="ordered locus">SNE_A03630</name>
</gene>
<reference key="1">
    <citation type="journal article" date="2011" name="Mol. Biol. Evol.">
        <title>Unity in variety -- the pan-genome of the Chlamydiae.</title>
        <authorList>
            <person name="Collingro A."/>
            <person name="Tischler P."/>
            <person name="Weinmaier T."/>
            <person name="Penz T."/>
            <person name="Heinz E."/>
            <person name="Brunham R.C."/>
            <person name="Read T.D."/>
            <person name="Bavoil P.M."/>
            <person name="Sachse K."/>
            <person name="Kahane S."/>
            <person name="Friedman M.G."/>
            <person name="Rattei T."/>
            <person name="Myers G.S.A."/>
            <person name="Horn M."/>
        </authorList>
    </citation>
    <scope>NUCLEOTIDE SEQUENCE</scope>
    <source>
        <strain>Z</strain>
    </source>
</reference>